<evidence type="ECO:0000313" key="1">
    <source>
        <dbReference type="EMBL" id="GIY12115.1"/>
    </source>
</evidence>
<keyword evidence="2" id="KW-1185">Reference proteome</keyword>
<protein>
    <submittedName>
        <fullName evidence="1">Uncharacterized protein</fullName>
    </submittedName>
</protein>
<evidence type="ECO:0000313" key="2">
    <source>
        <dbReference type="Proteomes" id="UP001054945"/>
    </source>
</evidence>
<reference evidence="1 2" key="1">
    <citation type="submission" date="2021-06" db="EMBL/GenBank/DDBJ databases">
        <title>Caerostris extrusa draft genome.</title>
        <authorList>
            <person name="Kono N."/>
            <person name="Arakawa K."/>
        </authorList>
    </citation>
    <scope>NUCLEOTIDE SEQUENCE [LARGE SCALE GENOMIC DNA]</scope>
</reference>
<dbReference type="AlphaFoldDB" id="A0AAV4QS98"/>
<dbReference type="EMBL" id="BPLR01006741">
    <property type="protein sequence ID" value="GIY12115.1"/>
    <property type="molecule type" value="Genomic_DNA"/>
</dbReference>
<name>A0AAV4QS98_CAEEX</name>
<accession>A0AAV4QS98</accession>
<proteinExistence type="predicted"/>
<comment type="caution">
    <text evidence="1">The sequence shown here is derived from an EMBL/GenBank/DDBJ whole genome shotgun (WGS) entry which is preliminary data.</text>
</comment>
<sequence>MVKHLSNCRRKIFALTPAVLEGFPSLFLAGHGKDHRLMITMGTTYHTKGGPASHGGGLSFNGNFTPSGRCGNFSSHCVAVENGAYDLSLWANRGCSGSE</sequence>
<gene>
    <name evidence="1" type="ORF">CEXT_616861</name>
</gene>
<dbReference type="Proteomes" id="UP001054945">
    <property type="component" value="Unassembled WGS sequence"/>
</dbReference>
<organism evidence="1 2">
    <name type="scientific">Caerostris extrusa</name>
    <name type="common">Bark spider</name>
    <name type="synonym">Caerostris bankana</name>
    <dbReference type="NCBI Taxonomy" id="172846"/>
    <lineage>
        <taxon>Eukaryota</taxon>
        <taxon>Metazoa</taxon>
        <taxon>Ecdysozoa</taxon>
        <taxon>Arthropoda</taxon>
        <taxon>Chelicerata</taxon>
        <taxon>Arachnida</taxon>
        <taxon>Araneae</taxon>
        <taxon>Araneomorphae</taxon>
        <taxon>Entelegynae</taxon>
        <taxon>Araneoidea</taxon>
        <taxon>Araneidae</taxon>
        <taxon>Caerostris</taxon>
    </lineage>
</organism>